<name>A0A7W6RG86_9PROT</name>
<dbReference type="GO" id="GO:0016788">
    <property type="term" value="F:hydrolase activity, acting on ester bonds"/>
    <property type="evidence" value="ECO:0007669"/>
    <property type="project" value="TreeGrafter"/>
</dbReference>
<dbReference type="PANTHER" id="PTHR40841">
    <property type="entry name" value="SIDEROPHORE TRIACETYLFUSARININE C ESTERASE"/>
    <property type="match status" value="1"/>
</dbReference>
<dbReference type="InterPro" id="IPR000801">
    <property type="entry name" value="Esterase-like"/>
</dbReference>
<dbReference type="InterPro" id="IPR029058">
    <property type="entry name" value="AB_hydrolase_fold"/>
</dbReference>
<evidence type="ECO:0000256" key="3">
    <source>
        <dbReference type="SAM" id="MobiDB-lite"/>
    </source>
</evidence>
<evidence type="ECO:0000313" key="4">
    <source>
        <dbReference type="EMBL" id="MBB4267765.1"/>
    </source>
</evidence>
<evidence type="ECO:0000313" key="5">
    <source>
        <dbReference type="Proteomes" id="UP000554286"/>
    </source>
</evidence>
<evidence type="ECO:0000256" key="2">
    <source>
        <dbReference type="ARBA" id="ARBA00022801"/>
    </source>
</evidence>
<dbReference type="EMBL" id="JACIGK010000033">
    <property type="protein sequence ID" value="MBB4267765.1"/>
    <property type="molecule type" value="Genomic_DNA"/>
</dbReference>
<keyword evidence="5" id="KW-1185">Reference proteome</keyword>
<dbReference type="InterPro" id="IPR052558">
    <property type="entry name" value="Siderophore_Hydrolase_D"/>
</dbReference>
<comment type="similarity">
    <text evidence="1">Belongs to the esterase D family.</text>
</comment>
<dbReference type="AlphaFoldDB" id="A0A7W6RG86"/>
<dbReference type="RefSeq" id="WP_184047735.1">
    <property type="nucleotide sequence ID" value="NZ_JACIGK010000033.1"/>
</dbReference>
<sequence>MRWTPYAFPAAPTDDSHQTHTTQQRLLVTLDGRTYRLFRALPRREALSSGYPVLYLLDGNAAFEGLTPALLRKVPELLVVGVGYDTDQGFAVADRWLDYTPPLGADGPVPDPQRPERMAGGADRFLSRLIGPVREAAEQGVAVDSSRRDLWGHSFGGLFVLYTLFMAPEAFRGFCPVSPSLWWGGDIMERLEAMAAAPPTPPAHVLIMMGDREVRSGQPPPETPGPAPATLAMIDRLRVRQDLCVTARVLEGMGHRAALFASLPHALRAFSDCSDGGHAAS</sequence>
<accession>A0A7W6RG86</accession>
<feature type="region of interest" description="Disordered" evidence="3">
    <location>
        <begin position="1"/>
        <end position="21"/>
    </location>
</feature>
<dbReference type="Pfam" id="PF00756">
    <property type="entry name" value="Esterase"/>
    <property type="match status" value="1"/>
</dbReference>
<evidence type="ECO:0008006" key="6">
    <source>
        <dbReference type="Google" id="ProtNLM"/>
    </source>
</evidence>
<proteinExistence type="inferred from homology"/>
<dbReference type="PANTHER" id="PTHR40841:SF2">
    <property type="entry name" value="SIDEROPHORE-DEGRADING ESTERASE (EUROFUNG)"/>
    <property type="match status" value="1"/>
</dbReference>
<organism evidence="4 5">
    <name type="scientific">Roseospira visakhapatnamensis</name>
    <dbReference type="NCBI Taxonomy" id="390880"/>
    <lineage>
        <taxon>Bacteria</taxon>
        <taxon>Pseudomonadati</taxon>
        <taxon>Pseudomonadota</taxon>
        <taxon>Alphaproteobacteria</taxon>
        <taxon>Rhodospirillales</taxon>
        <taxon>Rhodospirillaceae</taxon>
        <taxon>Roseospira</taxon>
    </lineage>
</organism>
<gene>
    <name evidence="4" type="ORF">GGD89_003414</name>
</gene>
<comment type="caution">
    <text evidence="4">The sequence shown here is derived from an EMBL/GenBank/DDBJ whole genome shotgun (WGS) entry which is preliminary data.</text>
</comment>
<protein>
    <recommendedName>
        <fullName evidence="6">Alpha/beta hydrolase</fullName>
    </recommendedName>
</protein>
<dbReference type="SUPFAM" id="SSF53474">
    <property type="entry name" value="alpha/beta-Hydrolases"/>
    <property type="match status" value="1"/>
</dbReference>
<keyword evidence="2" id="KW-0378">Hydrolase</keyword>
<reference evidence="4 5" key="1">
    <citation type="submission" date="2020-08" db="EMBL/GenBank/DDBJ databases">
        <title>Genome sequencing of Purple Non-Sulfur Bacteria from various extreme environments.</title>
        <authorList>
            <person name="Mayer M."/>
        </authorList>
    </citation>
    <scope>NUCLEOTIDE SEQUENCE [LARGE SCALE GENOMIC DNA]</scope>
    <source>
        <strain evidence="4 5">JA131</strain>
    </source>
</reference>
<dbReference type="Gene3D" id="3.40.50.1820">
    <property type="entry name" value="alpha/beta hydrolase"/>
    <property type="match status" value="1"/>
</dbReference>
<dbReference type="Proteomes" id="UP000554286">
    <property type="component" value="Unassembled WGS sequence"/>
</dbReference>
<evidence type="ECO:0000256" key="1">
    <source>
        <dbReference type="ARBA" id="ARBA00005622"/>
    </source>
</evidence>